<evidence type="ECO:0000313" key="3">
    <source>
        <dbReference type="EMBL" id="REI42869.1"/>
    </source>
</evidence>
<evidence type="ECO:0000313" key="4">
    <source>
        <dbReference type="Proteomes" id="UP000263486"/>
    </source>
</evidence>
<keyword evidence="2" id="KW-1133">Transmembrane helix</keyword>
<dbReference type="EMBL" id="QUAJ01000002">
    <property type="protein sequence ID" value="REI42869.1"/>
    <property type="molecule type" value="Genomic_DNA"/>
</dbReference>
<keyword evidence="4" id="KW-1185">Reference proteome</keyword>
<comment type="caution">
    <text evidence="3">The sequence shown here is derived from an EMBL/GenBank/DDBJ whole genome shotgun (WGS) entry which is preliminary data.</text>
</comment>
<name>A0ABX9KLE4_9FUSO</name>
<feature type="transmembrane region" description="Helical" evidence="2">
    <location>
        <begin position="76"/>
        <end position="95"/>
    </location>
</feature>
<keyword evidence="2" id="KW-0812">Transmembrane</keyword>
<feature type="transmembrane region" description="Helical" evidence="2">
    <location>
        <begin position="107"/>
        <end position="126"/>
    </location>
</feature>
<sequence length="284" mass="33881">MNKKRKFFILLKIILIVFLIYIYAADGKKIYLSGAYECLEEVLGGFRSVLIPYLILSIFSAFISDLNKKTVFLMRLNFFFILLICLSNLQLLFYLDNLEKDDLEKKIFVYLYVHKNLGMLITMFLYKFYFLVPVNINIAVTGTILFFSSFILFGKIIGNMVRKILKYYLKENREKRKKIRNLIKEEKKIKKQILEKEKRERVEREKQTIIEKTREKQRKERILELKNKMEKNKKTSMGKQLKISGIEIDDEKLKEEKIKKEDAADGIEEATEGQLRFKFKTEEV</sequence>
<dbReference type="RefSeq" id="WP_114641101.1">
    <property type="nucleotide sequence ID" value="NZ_JAACIO010000002.1"/>
</dbReference>
<protein>
    <recommendedName>
        <fullName evidence="5">DNA translocase FtsK 4TM region domain-containing protein</fullName>
    </recommendedName>
</protein>
<evidence type="ECO:0008006" key="5">
    <source>
        <dbReference type="Google" id="ProtNLM"/>
    </source>
</evidence>
<evidence type="ECO:0000256" key="1">
    <source>
        <dbReference type="SAM" id="Coils"/>
    </source>
</evidence>
<feature type="transmembrane region" description="Helical" evidence="2">
    <location>
        <begin position="7"/>
        <end position="24"/>
    </location>
</feature>
<feature type="transmembrane region" description="Helical" evidence="2">
    <location>
        <begin position="138"/>
        <end position="157"/>
    </location>
</feature>
<keyword evidence="1" id="KW-0175">Coiled coil</keyword>
<accession>A0ABX9KLE4</accession>
<evidence type="ECO:0000256" key="2">
    <source>
        <dbReference type="SAM" id="Phobius"/>
    </source>
</evidence>
<reference evidence="3 4" key="1">
    <citation type="submission" date="2018-08" db="EMBL/GenBank/DDBJ databases">
        <title>Draft genome sequence of Psychrilyobacter sp. strain SD5 isolated from Black Sea water.</title>
        <authorList>
            <person name="Yadav S."/>
            <person name="Villanueva L."/>
            <person name="Damste J.S.S."/>
        </authorList>
    </citation>
    <scope>NUCLEOTIDE SEQUENCE [LARGE SCALE GENOMIC DNA]</scope>
    <source>
        <strain evidence="3 4">SD5</strain>
    </source>
</reference>
<proteinExistence type="predicted"/>
<dbReference type="Proteomes" id="UP000263486">
    <property type="component" value="Unassembled WGS sequence"/>
</dbReference>
<feature type="coiled-coil region" evidence="1">
    <location>
        <begin position="165"/>
        <end position="232"/>
    </location>
</feature>
<keyword evidence="2" id="KW-0472">Membrane</keyword>
<gene>
    <name evidence="3" type="ORF">DYH56_01600</name>
</gene>
<organism evidence="3 4">
    <name type="scientific">Psychrilyobacter piezotolerans</name>
    <dbReference type="NCBI Taxonomy" id="2293438"/>
    <lineage>
        <taxon>Bacteria</taxon>
        <taxon>Fusobacteriati</taxon>
        <taxon>Fusobacteriota</taxon>
        <taxon>Fusobacteriia</taxon>
        <taxon>Fusobacteriales</taxon>
        <taxon>Fusobacteriaceae</taxon>
        <taxon>Psychrilyobacter</taxon>
    </lineage>
</organism>
<feature type="transmembrane region" description="Helical" evidence="2">
    <location>
        <begin position="44"/>
        <end position="64"/>
    </location>
</feature>